<comment type="caution">
    <text evidence="11">The sequence shown here is derived from an EMBL/GenBank/DDBJ whole genome shotgun (WGS) entry which is preliminary data.</text>
</comment>
<sequence length="691" mass="73261">MDLHMSTGQLCSEQSCMPGNFASHDSCSGSASFANNDSTCAGNAGNSEWQWNAETGGGNAQGCKAGMSESQVAACSLGETKVQHPGANGGSNWPSGCANAWGNFALAGAQPNQGAGCGCWPNQCQQQLCGSWQQQGCGGCGNGCCGFGCCGCGCGCCPSGCSSGGYAAPFCGCGSCGGNGCSCCPGPCNSCQNCGCCNFNPCANGGWCQGYHPNGCQWNWQQQQQMSDEPRYSGRTRAEWANWIVTPCGDRWCQTKLHEAKCVVDWMIRTWGIELLRSGSGVIDVGGEPGFVAMALLERGVPTIVVDPSWGLTGKTNRLTNIDQLMQMPGCPKFSAFREMFDENFYAKHTDLVSSASAIVSLYGDEATEPSLRFAASLGKPCALIPCNECIRFFPSNNQTYDGYVQACIDTANQNKGRFELVNLVGAPFSRALLVQSPLPTWAEGVIANANSSHGAMSTGGKCQDSLTVPVDVLQDLGILHQVLWKMELARSKLLHAQGYQPSCAREGVAGFCSGFPEALVTTPFQVIKIRMQSKKLVQIYRNDLDCLLKVLSDEGAGALFTGLSATVVRNSTWNGIYFGAIAKFSEYSGPAPDGLAGEIQKLVTGLCAGILATLFDAPLDVVKSRVQESRPTARRTLPATLLDLLREGGIRALYKGFVPKAWRMGIGGAVGFVTFEFVRSTLVIAKEKPT</sequence>
<evidence type="ECO:0000256" key="9">
    <source>
        <dbReference type="ARBA" id="ARBA00023136"/>
    </source>
</evidence>
<proteinExistence type="inferred from homology"/>
<keyword evidence="7" id="KW-1133">Transmembrane helix</keyword>
<comment type="subcellular location">
    <subcellularLocation>
        <location evidence="1">Mitochondrion inner membrane</location>
        <topology evidence="1">Multi-pass membrane protein</topology>
    </subcellularLocation>
</comment>
<feature type="repeat" description="Solcar" evidence="10">
    <location>
        <begin position="597"/>
        <end position="682"/>
    </location>
</feature>
<keyword evidence="3" id="KW-0813">Transport</keyword>
<dbReference type="InterPro" id="IPR051752">
    <property type="entry name" value="Mito_2-oxodicarb_carrier"/>
</dbReference>
<dbReference type="AlphaFoldDB" id="A0A812GJZ8"/>
<dbReference type="GO" id="GO:0005743">
    <property type="term" value="C:mitochondrial inner membrane"/>
    <property type="evidence" value="ECO:0007669"/>
    <property type="project" value="UniProtKB-SubCell"/>
</dbReference>
<keyword evidence="4 10" id="KW-0812">Transmembrane</keyword>
<protein>
    <submittedName>
        <fullName evidence="11">Uncharacterized protein</fullName>
    </submittedName>
</protein>
<dbReference type="OrthoDB" id="411503at2759"/>
<keyword evidence="8" id="KW-0496">Mitochondrion</keyword>
<evidence type="ECO:0000256" key="4">
    <source>
        <dbReference type="ARBA" id="ARBA00022692"/>
    </source>
</evidence>
<evidence type="ECO:0000313" key="11">
    <source>
        <dbReference type="EMBL" id="CAE6920933.1"/>
    </source>
</evidence>
<evidence type="ECO:0000313" key="12">
    <source>
        <dbReference type="Proteomes" id="UP000604046"/>
    </source>
</evidence>
<evidence type="ECO:0000256" key="6">
    <source>
        <dbReference type="ARBA" id="ARBA00022792"/>
    </source>
</evidence>
<dbReference type="PANTHER" id="PTHR46356:SF1">
    <property type="entry name" value="MITOCHONDRIAL 2-OXODICARBOXYLATE CARRIER"/>
    <property type="match status" value="1"/>
</dbReference>
<keyword evidence="9 10" id="KW-0472">Membrane</keyword>
<evidence type="ECO:0000256" key="3">
    <source>
        <dbReference type="ARBA" id="ARBA00022448"/>
    </source>
</evidence>
<evidence type="ECO:0000256" key="5">
    <source>
        <dbReference type="ARBA" id="ARBA00022737"/>
    </source>
</evidence>
<evidence type="ECO:0000256" key="8">
    <source>
        <dbReference type="ARBA" id="ARBA00023128"/>
    </source>
</evidence>
<accession>A0A812GJZ8</accession>
<keyword evidence="12" id="KW-1185">Reference proteome</keyword>
<dbReference type="Proteomes" id="UP000604046">
    <property type="component" value="Unassembled WGS sequence"/>
</dbReference>
<reference evidence="11" key="1">
    <citation type="submission" date="2021-02" db="EMBL/GenBank/DDBJ databases">
        <authorList>
            <person name="Dougan E. K."/>
            <person name="Rhodes N."/>
            <person name="Thang M."/>
            <person name="Chan C."/>
        </authorList>
    </citation>
    <scope>NUCLEOTIDE SEQUENCE</scope>
</reference>
<dbReference type="PROSITE" id="PS50920">
    <property type="entry name" value="SOLCAR"/>
    <property type="match status" value="2"/>
</dbReference>
<dbReference type="InterPro" id="IPR023395">
    <property type="entry name" value="MCP_dom_sf"/>
</dbReference>
<dbReference type="Gene3D" id="1.50.40.10">
    <property type="entry name" value="Mitochondrial carrier domain"/>
    <property type="match status" value="1"/>
</dbReference>
<evidence type="ECO:0000256" key="2">
    <source>
        <dbReference type="ARBA" id="ARBA00006375"/>
    </source>
</evidence>
<dbReference type="SUPFAM" id="SSF103506">
    <property type="entry name" value="Mitochondrial carrier"/>
    <property type="match status" value="1"/>
</dbReference>
<dbReference type="PANTHER" id="PTHR46356">
    <property type="entry name" value="MITOCHONDRIAL 2-OXODICARBOXYLATE CARRIER"/>
    <property type="match status" value="1"/>
</dbReference>
<dbReference type="InterPro" id="IPR018108">
    <property type="entry name" value="MCP_transmembrane"/>
</dbReference>
<keyword evidence="6" id="KW-0999">Mitochondrion inner membrane</keyword>
<dbReference type="EMBL" id="CAJNDS010000023">
    <property type="protein sequence ID" value="CAE6920933.1"/>
    <property type="molecule type" value="Genomic_DNA"/>
</dbReference>
<comment type="similarity">
    <text evidence="2">Belongs to the mitochondrial carrier (TC 2.A.29) family.</text>
</comment>
<evidence type="ECO:0000256" key="1">
    <source>
        <dbReference type="ARBA" id="ARBA00004448"/>
    </source>
</evidence>
<evidence type="ECO:0000256" key="10">
    <source>
        <dbReference type="PROSITE-ProRule" id="PRU00282"/>
    </source>
</evidence>
<gene>
    <name evidence="11" type="ORF">SNAT2548_LOCUS458</name>
</gene>
<dbReference type="Pfam" id="PF00153">
    <property type="entry name" value="Mito_carr"/>
    <property type="match status" value="2"/>
</dbReference>
<name>A0A812GJZ8_9DINO</name>
<organism evidence="11 12">
    <name type="scientific">Symbiodinium natans</name>
    <dbReference type="NCBI Taxonomy" id="878477"/>
    <lineage>
        <taxon>Eukaryota</taxon>
        <taxon>Sar</taxon>
        <taxon>Alveolata</taxon>
        <taxon>Dinophyceae</taxon>
        <taxon>Suessiales</taxon>
        <taxon>Symbiodiniaceae</taxon>
        <taxon>Symbiodinium</taxon>
    </lineage>
</organism>
<feature type="repeat" description="Solcar" evidence="10">
    <location>
        <begin position="502"/>
        <end position="588"/>
    </location>
</feature>
<keyword evidence="5" id="KW-0677">Repeat</keyword>
<evidence type="ECO:0000256" key="7">
    <source>
        <dbReference type="ARBA" id="ARBA00022989"/>
    </source>
</evidence>